<dbReference type="EMBL" id="FODF01000010">
    <property type="protein sequence ID" value="SEN73549.1"/>
    <property type="molecule type" value="Genomic_DNA"/>
</dbReference>
<feature type="transmembrane region" description="Helical" evidence="2">
    <location>
        <begin position="67"/>
        <end position="94"/>
    </location>
</feature>
<dbReference type="Proteomes" id="UP000199512">
    <property type="component" value="Unassembled WGS sequence"/>
</dbReference>
<keyword evidence="4" id="KW-1185">Reference proteome</keyword>
<evidence type="ECO:0000313" key="4">
    <source>
        <dbReference type="Proteomes" id="UP000199512"/>
    </source>
</evidence>
<evidence type="ECO:0000256" key="1">
    <source>
        <dbReference type="SAM" id="Coils"/>
    </source>
</evidence>
<reference evidence="3 4" key="1">
    <citation type="submission" date="2016-10" db="EMBL/GenBank/DDBJ databases">
        <authorList>
            <person name="de Groot N.N."/>
        </authorList>
    </citation>
    <scope>NUCLEOTIDE SEQUENCE [LARGE SCALE GENOMIC DNA]</scope>
    <source>
        <strain evidence="3 4">Calf135</strain>
    </source>
</reference>
<keyword evidence="1" id="KW-0175">Coiled coil</keyword>
<evidence type="ECO:0000313" key="3">
    <source>
        <dbReference type="EMBL" id="SEN73549.1"/>
    </source>
</evidence>
<organism evidence="3 4">
    <name type="scientific">Peptostreptococcus russellii</name>
    <dbReference type="NCBI Taxonomy" id="215200"/>
    <lineage>
        <taxon>Bacteria</taxon>
        <taxon>Bacillati</taxon>
        <taxon>Bacillota</taxon>
        <taxon>Clostridia</taxon>
        <taxon>Peptostreptococcales</taxon>
        <taxon>Peptostreptococcaceae</taxon>
        <taxon>Peptostreptococcus</taxon>
    </lineage>
</organism>
<protein>
    <recommendedName>
        <fullName evidence="5">DUF1269 domain-containing protein</fullName>
    </recommendedName>
</protein>
<sequence length="209" mass="23715">MTENMLMLTFKDLDDAKKVYEKLKKANNDAEVNYQVLQTVLLKNDGGKINVLDHHAGVFDELEKTMIGGVVGVVLGVLIGPFAGFVLGGVGAMIGSGFDITEQSETENMLYQMYSRIYDGEIAILAIVQEEDELELNSTVGHLTQDIYRWDAAEIKEEAEYATDIRDSLLRQAKMELKKEKSENRKKKIEEYKENIKKEFKKIGKKKEK</sequence>
<dbReference type="OrthoDB" id="1752042at2"/>
<keyword evidence="2" id="KW-0472">Membrane</keyword>
<evidence type="ECO:0008006" key="5">
    <source>
        <dbReference type="Google" id="ProtNLM"/>
    </source>
</evidence>
<gene>
    <name evidence="3" type="ORF">SAMN05216454_11012</name>
</gene>
<feature type="coiled-coil region" evidence="1">
    <location>
        <begin position="13"/>
        <end position="40"/>
    </location>
</feature>
<evidence type="ECO:0000256" key="2">
    <source>
        <dbReference type="SAM" id="Phobius"/>
    </source>
</evidence>
<proteinExistence type="predicted"/>
<accession>A0A1H8IYW5</accession>
<feature type="coiled-coil region" evidence="1">
    <location>
        <begin position="170"/>
        <end position="209"/>
    </location>
</feature>
<dbReference type="RefSeq" id="WP_091975768.1">
    <property type="nucleotide sequence ID" value="NZ_FODF01000010.1"/>
</dbReference>
<keyword evidence="2" id="KW-1133">Transmembrane helix</keyword>
<dbReference type="AlphaFoldDB" id="A0A1H8IYW5"/>
<keyword evidence="2" id="KW-0812">Transmembrane</keyword>
<name>A0A1H8IYW5_9FIRM</name>